<gene>
    <name evidence="12" type="primary">modD</name>
    <name evidence="12" type="ORF">HH1059_23180</name>
</gene>
<evidence type="ECO:0000256" key="8">
    <source>
        <dbReference type="ARBA" id="ARBA00023136"/>
    </source>
</evidence>
<organism evidence="12 13">
    <name type="scientific">Halorhodospira halochloris</name>
    <name type="common">Ectothiorhodospira halochloris</name>
    <dbReference type="NCBI Taxonomy" id="1052"/>
    <lineage>
        <taxon>Bacteria</taxon>
        <taxon>Pseudomonadati</taxon>
        <taxon>Pseudomonadota</taxon>
        <taxon>Gammaproteobacteria</taxon>
        <taxon>Chromatiales</taxon>
        <taxon>Ectothiorhodospiraceae</taxon>
        <taxon>Halorhodospira</taxon>
    </lineage>
</organism>
<dbReference type="PROSITE" id="PS51866">
    <property type="entry name" value="MOP"/>
    <property type="match status" value="1"/>
</dbReference>
<evidence type="ECO:0000256" key="1">
    <source>
        <dbReference type="ARBA" id="ARBA00022448"/>
    </source>
</evidence>
<keyword evidence="13" id="KW-1185">Reference proteome</keyword>
<evidence type="ECO:0000256" key="5">
    <source>
        <dbReference type="ARBA" id="ARBA00022741"/>
    </source>
</evidence>
<protein>
    <submittedName>
        <fullName evidence="12">Molybdenum transport ATP-binding protein ModC</fullName>
    </submittedName>
</protein>
<dbReference type="InterPro" id="IPR003593">
    <property type="entry name" value="AAA+_ATPase"/>
</dbReference>
<evidence type="ECO:0000256" key="2">
    <source>
        <dbReference type="ARBA" id="ARBA00022475"/>
    </source>
</evidence>
<dbReference type="Pfam" id="PF03459">
    <property type="entry name" value="TOBE"/>
    <property type="match status" value="1"/>
</dbReference>
<dbReference type="STRING" id="1354791.M911_03840"/>
<feature type="domain" description="Mop" evidence="11">
    <location>
        <begin position="291"/>
        <end position="355"/>
    </location>
</feature>
<dbReference type="Gene3D" id="2.40.50.100">
    <property type="match status" value="1"/>
</dbReference>
<evidence type="ECO:0000313" key="12">
    <source>
        <dbReference type="EMBL" id="BAU56388.1"/>
    </source>
</evidence>
<name>A0A0X8X7G6_HALHR</name>
<evidence type="ECO:0000256" key="3">
    <source>
        <dbReference type="ARBA" id="ARBA00022505"/>
    </source>
</evidence>
<dbReference type="OrthoDB" id="9802264at2"/>
<keyword evidence="1" id="KW-0813">Transport</keyword>
<dbReference type="PANTHER" id="PTHR43514">
    <property type="entry name" value="ABC TRANSPORTER I FAMILY MEMBER 10"/>
    <property type="match status" value="1"/>
</dbReference>
<evidence type="ECO:0000256" key="7">
    <source>
        <dbReference type="ARBA" id="ARBA00022967"/>
    </source>
</evidence>
<dbReference type="Pfam" id="PF00005">
    <property type="entry name" value="ABC_tran"/>
    <property type="match status" value="1"/>
</dbReference>
<dbReference type="InterPro" id="IPR005116">
    <property type="entry name" value="Transp-assoc_OB_typ1"/>
</dbReference>
<evidence type="ECO:0000313" key="13">
    <source>
        <dbReference type="Proteomes" id="UP000218890"/>
    </source>
</evidence>
<dbReference type="InterPro" id="IPR008995">
    <property type="entry name" value="Mo/tungstate-bd_C_term_dom"/>
</dbReference>
<dbReference type="GO" id="GO:0016887">
    <property type="term" value="F:ATP hydrolysis activity"/>
    <property type="evidence" value="ECO:0007669"/>
    <property type="project" value="InterPro"/>
</dbReference>
<keyword evidence="8" id="KW-0472">Membrane</keyword>
<dbReference type="PANTHER" id="PTHR43514:SF10">
    <property type="entry name" value="MOLYBDENUM IMPORT ATP-BINDING PROTEIN MODC 2"/>
    <property type="match status" value="1"/>
</dbReference>
<proteinExistence type="predicted"/>
<dbReference type="GO" id="GO:0005524">
    <property type="term" value="F:ATP binding"/>
    <property type="evidence" value="ECO:0007669"/>
    <property type="project" value="UniProtKB-KW"/>
</dbReference>
<dbReference type="InterPro" id="IPR027417">
    <property type="entry name" value="P-loop_NTPase"/>
</dbReference>
<dbReference type="GO" id="GO:0015098">
    <property type="term" value="F:molybdate ion transmembrane transporter activity"/>
    <property type="evidence" value="ECO:0007669"/>
    <property type="project" value="InterPro"/>
</dbReference>
<keyword evidence="4" id="KW-0997">Cell inner membrane</keyword>
<keyword evidence="7" id="KW-1278">Translocase</keyword>
<accession>A0A0X8X7G6</accession>
<dbReference type="InterPro" id="IPR050334">
    <property type="entry name" value="Molybdenum_import_ModC"/>
</dbReference>
<evidence type="ECO:0000259" key="10">
    <source>
        <dbReference type="PROSITE" id="PS50893"/>
    </source>
</evidence>
<evidence type="ECO:0000256" key="9">
    <source>
        <dbReference type="PROSITE-ProRule" id="PRU01213"/>
    </source>
</evidence>
<evidence type="ECO:0000259" key="11">
    <source>
        <dbReference type="PROSITE" id="PS51866"/>
    </source>
</evidence>
<evidence type="ECO:0000256" key="4">
    <source>
        <dbReference type="ARBA" id="ARBA00022519"/>
    </source>
</evidence>
<dbReference type="Proteomes" id="UP000218890">
    <property type="component" value="Chromosome"/>
</dbReference>
<dbReference type="SMART" id="SM00382">
    <property type="entry name" value="AAA"/>
    <property type="match status" value="1"/>
</dbReference>
<sequence>MAIEAEFFLDRGDFTLDVELDIPGQGVTALFGRSGSGKTTILRCLAGLERIHTGRLFFNGETWQDKRQWLPVHKRPLGYVFQEGSLFPHLRVRDNLLYGFKRLPAEQRHLNLNEVAGLLGLTGLLERYPDSLSGGQRQRTAIGRALLTSPQLLLLDEPMASLDAVSKEEILPYLERLHDELAIPMVYVSHSIEEVARLADHMVLLDNGRVLAQGPLQSLLTRTDLPMAHSQQASAVIEGQITGHCEQDHLTELGFDGGGLLVPLQDRAVGDRLRVRIMARDVTIALCRPESSTALNTLRAQITEISPDPQPSHVIVRLVIGEQALLARISARSCRELELAPGQAVWAMIKGIAVT</sequence>
<keyword evidence="6 12" id="KW-0067">ATP-binding</keyword>
<dbReference type="SUPFAM" id="SSF50331">
    <property type="entry name" value="MOP-like"/>
    <property type="match status" value="1"/>
</dbReference>
<dbReference type="NCBIfam" id="TIGR02142">
    <property type="entry name" value="modC_ABC"/>
    <property type="match status" value="1"/>
</dbReference>
<reference evidence="12" key="1">
    <citation type="submission" date="2016-02" db="EMBL/GenBank/DDBJ databases">
        <title>Halorhodospira halochloris DSM-1059 complete genome, version 2.</title>
        <authorList>
            <person name="Tsukatani Y."/>
        </authorList>
    </citation>
    <scope>NUCLEOTIDE SEQUENCE</scope>
    <source>
        <strain evidence="12">DSM 1059</strain>
    </source>
</reference>
<keyword evidence="3 9" id="KW-0500">Molybdenum</keyword>
<dbReference type="GO" id="GO:0140359">
    <property type="term" value="F:ABC-type transporter activity"/>
    <property type="evidence" value="ECO:0007669"/>
    <property type="project" value="InterPro"/>
</dbReference>
<dbReference type="RefSeq" id="WP_096406167.1">
    <property type="nucleotide sequence ID" value="NZ_AP017372.2"/>
</dbReference>
<dbReference type="KEGG" id="hhk:HH1059_23180"/>
<dbReference type="Gene3D" id="3.40.50.300">
    <property type="entry name" value="P-loop containing nucleotide triphosphate hydrolases"/>
    <property type="match status" value="1"/>
</dbReference>
<dbReference type="InterPro" id="IPR011868">
    <property type="entry name" value="ModC_ABC_ATP-bd"/>
</dbReference>
<dbReference type="EMBL" id="AP017372">
    <property type="protein sequence ID" value="BAU56388.1"/>
    <property type="molecule type" value="Genomic_DNA"/>
</dbReference>
<keyword evidence="2" id="KW-1003">Cell membrane</keyword>
<evidence type="ECO:0000256" key="6">
    <source>
        <dbReference type="ARBA" id="ARBA00022840"/>
    </source>
</evidence>
<feature type="domain" description="ABC transporter" evidence="10">
    <location>
        <begin position="1"/>
        <end position="232"/>
    </location>
</feature>
<dbReference type="PROSITE" id="PS50893">
    <property type="entry name" value="ABC_TRANSPORTER_2"/>
    <property type="match status" value="1"/>
</dbReference>
<dbReference type="GO" id="GO:0016020">
    <property type="term" value="C:membrane"/>
    <property type="evidence" value="ECO:0007669"/>
    <property type="project" value="InterPro"/>
</dbReference>
<dbReference type="SUPFAM" id="SSF52540">
    <property type="entry name" value="P-loop containing nucleoside triphosphate hydrolases"/>
    <property type="match status" value="1"/>
</dbReference>
<keyword evidence="5" id="KW-0547">Nucleotide-binding</keyword>
<dbReference type="AlphaFoldDB" id="A0A0X8X7G6"/>
<dbReference type="InterPro" id="IPR004606">
    <property type="entry name" value="Mop_domain"/>
</dbReference>
<dbReference type="InterPro" id="IPR003439">
    <property type="entry name" value="ABC_transporter-like_ATP-bd"/>
</dbReference>